<dbReference type="EnsemblPlants" id="AET4Gv20335300.9">
    <property type="protein sequence ID" value="AET4Gv20335300.9"/>
    <property type="gene ID" value="AET4Gv20335300"/>
</dbReference>
<dbReference type="GO" id="GO:0005739">
    <property type="term" value="C:mitochondrion"/>
    <property type="evidence" value="ECO:0007669"/>
    <property type="project" value="TreeGrafter"/>
</dbReference>
<reference evidence="5" key="1">
    <citation type="journal article" date="2014" name="Science">
        <title>Ancient hybridizations among the ancestral genomes of bread wheat.</title>
        <authorList>
            <consortium name="International Wheat Genome Sequencing Consortium,"/>
            <person name="Marcussen T."/>
            <person name="Sandve S.R."/>
            <person name="Heier L."/>
            <person name="Spannagl M."/>
            <person name="Pfeifer M."/>
            <person name="Jakobsen K.S."/>
            <person name="Wulff B.B."/>
            <person name="Steuernagel B."/>
            <person name="Mayer K.F."/>
            <person name="Olsen O.A."/>
        </authorList>
    </citation>
    <scope>NUCLEOTIDE SEQUENCE [LARGE SCALE GENOMIC DNA]</scope>
    <source>
        <strain evidence="5">cv. AL8/78</strain>
    </source>
</reference>
<dbReference type="Gramene" id="AET4Gv20335300.1">
    <property type="protein sequence ID" value="AET4Gv20335300.1"/>
    <property type="gene ID" value="AET4Gv20335300"/>
</dbReference>
<dbReference type="NCBIfam" id="TIGR00756">
    <property type="entry name" value="PPR"/>
    <property type="match status" value="1"/>
</dbReference>
<dbReference type="Pfam" id="PF13041">
    <property type="entry name" value="PPR_2"/>
    <property type="match status" value="1"/>
</dbReference>
<dbReference type="Gramene" id="AET4Gv20335300.11">
    <property type="protein sequence ID" value="AET4Gv20335300.11"/>
    <property type="gene ID" value="AET4Gv20335300"/>
</dbReference>
<dbReference type="Proteomes" id="UP000015105">
    <property type="component" value="Chromosome 4D"/>
</dbReference>
<dbReference type="EnsemblPlants" id="AET4Gv20335300.11">
    <property type="protein sequence ID" value="AET4Gv20335300.11"/>
    <property type="gene ID" value="AET4Gv20335300"/>
</dbReference>
<dbReference type="STRING" id="200361.A0A453HXA0"/>
<dbReference type="InterPro" id="IPR011990">
    <property type="entry name" value="TPR-like_helical_dom_sf"/>
</dbReference>
<dbReference type="EnsemblPlants" id="AET4Gv20335300.15">
    <property type="protein sequence ID" value="AET4Gv20335300.15"/>
    <property type="gene ID" value="AET4Gv20335300"/>
</dbReference>
<dbReference type="EnsemblPlants" id="AET4Gv20335300.1">
    <property type="protein sequence ID" value="AET4Gv20335300.1"/>
    <property type="gene ID" value="AET4Gv20335300"/>
</dbReference>
<dbReference type="AlphaFoldDB" id="A0A453HXA0"/>
<evidence type="ECO:0000313" key="5">
    <source>
        <dbReference type="Proteomes" id="UP000015105"/>
    </source>
</evidence>
<dbReference type="EnsemblPlants" id="AET4Gv20335300.7">
    <property type="protein sequence ID" value="AET4Gv20335300.7"/>
    <property type="gene ID" value="AET4Gv20335300"/>
</dbReference>
<dbReference type="EnsemblPlants" id="AET4Gv20335300.18">
    <property type="protein sequence ID" value="AET4Gv20335300.18"/>
    <property type="gene ID" value="AET4Gv20335300"/>
</dbReference>
<dbReference type="GO" id="GO:0003729">
    <property type="term" value="F:mRNA binding"/>
    <property type="evidence" value="ECO:0007669"/>
    <property type="project" value="UniProtKB-ARBA"/>
</dbReference>
<dbReference type="Gramene" id="AET4Gv20335300.7">
    <property type="protein sequence ID" value="AET4Gv20335300.7"/>
    <property type="gene ID" value="AET4Gv20335300"/>
</dbReference>
<dbReference type="Gramene" id="AET4Gv20335300.14">
    <property type="protein sequence ID" value="AET4Gv20335300.14"/>
    <property type="gene ID" value="AET4Gv20335300"/>
</dbReference>
<dbReference type="Gramene" id="AET4Gv20335300.9">
    <property type="protein sequence ID" value="AET4Gv20335300.9"/>
    <property type="gene ID" value="AET4Gv20335300"/>
</dbReference>
<evidence type="ECO:0000256" key="2">
    <source>
        <dbReference type="ARBA" id="ARBA00022737"/>
    </source>
</evidence>
<evidence type="ECO:0000313" key="4">
    <source>
        <dbReference type="EnsemblPlants" id="AET4Gv20335300.7"/>
    </source>
</evidence>
<dbReference type="Gramene" id="AET4Gv20335300.4">
    <property type="protein sequence ID" value="AET4Gv20335300.4"/>
    <property type="gene ID" value="AET4Gv20335300"/>
</dbReference>
<protein>
    <recommendedName>
        <fullName evidence="6">Pentatricopeptide repeat-containing protein</fullName>
    </recommendedName>
</protein>
<comment type="similarity">
    <text evidence="1">Belongs to the PPR family. P subfamily.</text>
</comment>
<reference evidence="5" key="2">
    <citation type="journal article" date="2017" name="Nat. Plants">
        <title>The Aegilops tauschii genome reveals multiple impacts of transposons.</title>
        <authorList>
            <person name="Zhao G."/>
            <person name="Zou C."/>
            <person name="Li K."/>
            <person name="Wang K."/>
            <person name="Li T."/>
            <person name="Gao L."/>
            <person name="Zhang X."/>
            <person name="Wang H."/>
            <person name="Yang Z."/>
            <person name="Liu X."/>
            <person name="Jiang W."/>
            <person name="Mao L."/>
            <person name="Kong X."/>
            <person name="Jiao Y."/>
            <person name="Jia J."/>
        </authorList>
    </citation>
    <scope>NUCLEOTIDE SEQUENCE [LARGE SCALE GENOMIC DNA]</scope>
    <source>
        <strain evidence="5">cv. AL8/78</strain>
    </source>
</reference>
<evidence type="ECO:0008006" key="6">
    <source>
        <dbReference type="Google" id="ProtNLM"/>
    </source>
</evidence>
<dbReference type="EnsemblPlants" id="AET4Gv20335300.14">
    <property type="protein sequence ID" value="AET4Gv20335300.14"/>
    <property type="gene ID" value="AET4Gv20335300"/>
</dbReference>
<dbReference type="Gramene" id="AET4Gv20335300.18">
    <property type="protein sequence ID" value="AET4Gv20335300.18"/>
    <property type="gene ID" value="AET4Gv20335300"/>
</dbReference>
<proteinExistence type="inferred from homology"/>
<name>A0A453HXA0_AEGTS</name>
<keyword evidence="3" id="KW-0809">Transit peptide</keyword>
<reference evidence="4" key="4">
    <citation type="submission" date="2019-03" db="UniProtKB">
        <authorList>
            <consortium name="EnsemblPlants"/>
        </authorList>
    </citation>
    <scope>IDENTIFICATION</scope>
</reference>
<dbReference type="Gene3D" id="1.25.40.10">
    <property type="entry name" value="Tetratricopeptide repeat domain"/>
    <property type="match status" value="1"/>
</dbReference>
<keyword evidence="2" id="KW-0677">Repeat</keyword>
<keyword evidence="5" id="KW-1185">Reference proteome</keyword>
<evidence type="ECO:0000256" key="3">
    <source>
        <dbReference type="ARBA" id="ARBA00022946"/>
    </source>
</evidence>
<dbReference type="PANTHER" id="PTHR45717:SF8">
    <property type="entry name" value="OS01G0301000 PROTEIN"/>
    <property type="match status" value="1"/>
</dbReference>
<organism evidence="4 5">
    <name type="scientific">Aegilops tauschii subsp. strangulata</name>
    <name type="common">Goatgrass</name>
    <dbReference type="NCBI Taxonomy" id="200361"/>
    <lineage>
        <taxon>Eukaryota</taxon>
        <taxon>Viridiplantae</taxon>
        <taxon>Streptophyta</taxon>
        <taxon>Embryophyta</taxon>
        <taxon>Tracheophyta</taxon>
        <taxon>Spermatophyta</taxon>
        <taxon>Magnoliopsida</taxon>
        <taxon>Liliopsida</taxon>
        <taxon>Poales</taxon>
        <taxon>Poaceae</taxon>
        <taxon>BOP clade</taxon>
        <taxon>Pooideae</taxon>
        <taxon>Triticodae</taxon>
        <taxon>Triticeae</taxon>
        <taxon>Triticinae</taxon>
        <taxon>Aegilops</taxon>
    </lineage>
</organism>
<dbReference type="EnsemblPlants" id="AET4Gv20335300.4">
    <property type="protein sequence ID" value="AET4Gv20335300.4"/>
    <property type="gene ID" value="AET4Gv20335300"/>
</dbReference>
<reference evidence="4" key="5">
    <citation type="journal article" date="2021" name="G3 (Bethesda)">
        <title>Aegilops tauschii genome assembly Aet v5.0 features greater sequence contiguity and improved annotation.</title>
        <authorList>
            <person name="Wang L."/>
            <person name="Zhu T."/>
            <person name="Rodriguez J.C."/>
            <person name="Deal K.R."/>
            <person name="Dubcovsky J."/>
            <person name="McGuire P.E."/>
            <person name="Lux T."/>
            <person name="Spannagl M."/>
            <person name="Mayer K.F.X."/>
            <person name="Baldrich P."/>
            <person name="Meyers B.C."/>
            <person name="Huo N."/>
            <person name="Gu Y.Q."/>
            <person name="Zhou H."/>
            <person name="Devos K.M."/>
            <person name="Bennetzen J.L."/>
            <person name="Unver T."/>
            <person name="Budak H."/>
            <person name="Gulick P.J."/>
            <person name="Galiba G."/>
            <person name="Kalapos B."/>
            <person name="Nelson D.R."/>
            <person name="Li P."/>
            <person name="You F.M."/>
            <person name="Luo M.C."/>
            <person name="Dvorak J."/>
        </authorList>
    </citation>
    <scope>NUCLEOTIDE SEQUENCE [LARGE SCALE GENOMIC DNA]</scope>
    <source>
        <strain evidence="4">cv. AL8/78</strain>
    </source>
</reference>
<evidence type="ECO:0000256" key="1">
    <source>
        <dbReference type="ARBA" id="ARBA00007626"/>
    </source>
</evidence>
<dbReference type="InterPro" id="IPR002885">
    <property type="entry name" value="PPR_rpt"/>
</dbReference>
<dbReference type="PANTHER" id="PTHR45717">
    <property type="entry name" value="OS12G0527900 PROTEIN"/>
    <property type="match status" value="1"/>
</dbReference>
<dbReference type="Gramene" id="AET4Gv20335300.15">
    <property type="protein sequence ID" value="AET4Gv20335300.15"/>
    <property type="gene ID" value="AET4Gv20335300"/>
</dbReference>
<accession>A0A453HXA0</accession>
<reference evidence="4" key="3">
    <citation type="journal article" date="2017" name="Nature">
        <title>Genome sequence of the progenitor of the wheat D genome Aegilops tauschii.</title>
        <authorList>
            <person name="Luo M.C."/>
            <person name="Gu Y.Q."/>
            <person name="Puiu D."/>
            <person name="Wang H."/>
            <person name="Twardziok S.O."/>
            <person name="Deal K.R."/>
            <person name="Huo N."/>
            <person name="Zhu T."/>
            <person name="Wang L."/>
            <person name="Wang Y."/>
            <person name="McGuire P.E."/>
            <person name="Liu S."/>
            <person name="Long H."/>
            <person name="Ramasamy R.K."/>
            <person name="Rodriguez J.C."/>
            <person name="Van S.L."/>
            <person name="Yuan L."/>
            <person name="Wang Z."/>
            <person name="Xia Z."/>
            <person name="Xiao L."/>
            <person name="Anderson O.D."/>
            <person name="Ouyang S."/>
            <person name="Liang Y."/>
            <person name="Zimin A.V."/>
            <person name="Pertea G."/>
            <person name="Qi P."/>
            <person name="Bennetzen J.L."/>
            <person name="Dai X."/>
            <person name="Dawson M.W."/>
            <person name="Muller H.G."/>
            <person name="Kugler K."/>
            <person name="Rivarola-Duarte L."/>
            <person name="Spannagl M."/>
            <person name="Mayer K.F.X."/>
            <person name="Lu F.H."/>
            <person name="Bevan M.W."/>
            <person name="Leroy P."/>
            <person name="Li P."/>
            <person name="You F.M."/>
            <person name="Sun Q."/>
            <person name="Liu Z."/>
            <person name="Lyons E."/>
            <person name="Wicker T."/>
            <person name="Salzberg S.L."/>
            <person name="Devos K.M."/>
            <person name="Dvorak J."/>
        </authorList>
    </citation>
    <scope>NUCLEOTIDE SEQUENCE [LARGE SCALE GENOMIC DNA]</scope>
    <source>
        <strain evidence="4">cv. AL8/78</strain>
    </source>
</reference>
<sequence length="63" mass="6910">MSLCMKLGQHQKIGSLFKEMKAKNIKPDNLTCCLLMTSCGALSKIDVVGEVLEEKDVVLGWSP</sequence>